<accession>A0ABV4UW77</accession>
<comment type="caution">
    <text evidence="2">The sequence shown here is derived from an EMBL/GenBank/DDBJ whole genome shotgun (WGS) entry which is preliminary data.</text>
</comment>
<dbReference type="SUPFAM" id="SSF55136">
    <property type="entry name" value="Probable bacterial effector-binding domain"/>
    <property type="match status" value="1"/>
</dbReference>
<evidence type="ECO:0000313" key="3">
    <source>
        <dbReference type="Proteomes" id="UP001575622"/>
    </source>
</evidence>
<dbReference type="RefSeq" id="WP_373949795.1">
    <property type="nucleotide sequence ID" value="NZ_JBHDLN010000003.1"/>
</dbReference>
<name>A0ABV4UW77_9BACL</name>
<evidence type="ECO:0000259" key="1">
    <source>
        <dbReference type="SMART" id="SM00871"/>
    </source>
</evidence>
<dbReference type="SMART" id="SM00871">
    <property type="entry name" value="AraC_E_bind"/>
    <property type="match status" value="1"/>
</dbReference>
<dbReference type="Pfam" id="PF14526">
    <property type="entry name" value="Cass2"/>
    <property type="match status" value="1"/>
</dbReference>
<reference evidence="2 3" key="1">
    <citation type="submission" date="2024-09" db="EMBL/GenBank/DDBJ databases">
        <authorList>
            <person name="Makale K.P.P."/>
            <person name="Makhzoum A."/>
            <person name="Rantong G."/>
            <person name="Rahube T.O."/>
        </authorList>
    </citation>
    <scope>NUCLEOTIDE SEQUENCE [LARGE SCALE GENOMIC DNA]</scope>
    <source>
        <strain evidence="2 3">KM_D13</strain>
    </source>
</reference>
<gene>
    <name evidence="2" type="ORF">ACEU3E_07805</name>
</gene>
<dbReference type="InterPro" id="IPR011256">
    <property type="entry name" value="Reg_factor_effector_dom_sf"/>
</dbReference>
<dbReference type="Proteomes" id="UP001575622">
    <property type="component" value="Unassembled WGS sequence"/>
</dbReference>
<organism evidence="2 3">
    <name type="scientific">Paenibacillus oleatilyticus</name>
    <dbReference type="NCBI Taxonomy" id="2594886"/>
    <lineage>
        <taxon>Bacteria</taxon>
        <taxon>Bacillati</taxon>
        <taxon>Bacillota</taxon>
        <taxon>Bacilli</taxon>
        <taxon>Bacillales</taxon>
        <taxon>Paenibacillaceae</taxon>
        <taxon>Paenibacillus</taxon>
    </lineage>
</organism>
<proteinExistence type="predicted"/>
<dbReference type="EMBL" id="JBHDLN010000003">
    <property type="protein sequence ID" value="MFB0842070.1"/>
    <property type="molecule type" value="Genomic_DNA"/>
</dbReference>
<evidence type="ECO:0000313" key="2">
    <source>
        <dbReference type="EMBL" id="MFB0842070.1"/>
    </source>
</evidence>
<feature type="domain" description="AraC effector-binding" evidence="1">
    <location>
        <begin position="22"/>
        <end position="170"/>
    </location>
</feature>
<dbReference type="InterPro" id="IPR010499">
    <property type="entry name" value="AraC_E-bd"/>
</dbReference>
<keyword evidence="3" id="KW-1185">Reference proteome</keyword>
<dbReference type="Gene3D" id="3.20.80.10">
    <property type="entry name" value="Regulatory factor, effector binding domain"/>
    <property type="match status" value="1"/>
</dbReference>
<protein>
    <submittedName>
        <fullName evidence="2">GyrI-like domain-containing protein</fullName>
    </submittedName>
</protein>
<sequence length="172" mass="19910">MSRERKLEITKEGGIPIENPKFHCEVVTKEVQLVGQSITANFPQHFPDVALQIQTQFVKRRHEITNAKNQEVLFSPYMCNGIFATYFACLEVEDLSIVPEGMIGFKLPSTTYAKINCTTKSIGEAYPKLFGWMQEHGYHQKFLDHSCPMEIYYFEENVEEEQVELLIPIKEK</sequence>
<dbReference type="InterPro" id="IPR029441">
    <property type="entry name" value="Cass2"/>
</dbReference>